<evidence type="ECO:0000313" key="2">
    <source>
        <dbReference type="EMBL" id="KAF7317050.1"/>
    </source>
</evidence>
<reference evidence="2" key="1">
    <citation type="submission" date="2020-05" db="EMBL/GenBank/DDBJ databases">
        <title>Mycena genomes resolve the evolution of fungal bioluminescence.</title>
        <authorList>
            <person name="Tsai I.J."/>
        </authorList>
    </citation>
    <scope>NUCLEOTIDE SEQUENCE</scope>
    <source>
        <strain evidence="2">110903Hualien_Pintung</strain>
    </source>
</reference>
<sequence length="236" mass="25948">MILLLPDLKFFSGALGKAIVSAIETKPRYGFPTEANDTAHTEFERSAARQVTLAKNTLKTKIKVSIKKKTPVAQLANELIASFGKGLEHTLAFHQHIALIRMHIEKGHSGHSFWEKIDADLDELYAAPAGGLCRLAYILDKEKYPSRSSAESYPFGNDASQKLDAGSKAIGPELRSARVGDRDDSDDDEEEEEEQQTEPAGTEGDWDDEEQQPPGNEEHNNSNTEATPRTPGSLES</sequence>
<protein>
    <submittedName>
        <fullName evidence="2">Uncharacterized protein</fullName>
    </submittedName>
</protein>
<keyword evidence="3" id="KW-1185">Reference proteome</keyword>
<accession>A0A8H6TJV9</accession>
<evidence type="ECO:0000256" key="1">
    <source>
        <dbReference type="SAM" id="MobiDB-lite"/>
    </source>
</evidence>
<feature type="region of interest" description="Disordered" evidence="1">
    <location>
        <begin position="147"/>
        <end position="236"/>
    </location>
</feature>
<comment type="caution">
    <text evidence="2">The sequence shown here is derived from an EMBL/GenBank/DDBJ whole genome shotgun (WGS) entry which is preliminary data.</text>
</comment>
<proteinExistence type="predicted"/>
<dbReference type="AlphaFoldDB" id="A0A8H6TJV9"/>
<dbReference type="OrthoDB" id="3050604at2759"/>
<organism evidence="2 3">
    <name type="scientific">Mycena chlorophos</name>
    <name type="common">Agaric fungus</name>
    <name type="synonym">Agaricus chlorophos</name>
    <dbReference type="NCBI Taxonomy" id="658473"/>
    <lineage>
        <taxon>Eukaryota</taxon>
        <taxon>Fungi</taxon>
        <taxon>Dikarya</taxon>
        <taxon>Basidiomycota</taxon>
        <taxon>Agaricomycotina</taxon>
        <taxon>Agaricomycetes</taxon>
        <taxon>Agaricomycetidae</taxon>
        <taxon>Agaricales</taxon>
        <taxon>Marasmiineae</taxon>
        <taxon>Mycenaceae</taxon>
        <taxon>Mycena</taxon>
    </lineage>
</organism>
<gene>
    <name evidence="2" type="ORF">HMN09_00439600</name>
</gene>
<name>A0A8H6TJV9_MYCCL</name>
<dbReference type="EMBL" id="JACAZE010000005">
    <property type="protein sequence ID" value="KAF7317050.1"/>
    <property type="molecule type" value="Genomic_DNA"/>
</dbReference>
<feature type="compositionally biased region" description="Acidic residues" evidence="1">
    <location>
        <begin position="183"/>
        <end position="196"/>
    </location>
</feature>
<evidence type="ECO:0000313" key="3">
    <source>
        <dbReference type="Proteomes" id="UP000613580"/>
    </source>
</evidence>
<dbReference type="Proteomes" id="UP000613580">
    <property type="component" value="Unassembled WGS sequence"/>
</dbReference>